<organism evidence="2 3">
    <name type="scientific">Diaporthe helianthi</name>
    <dbReference type="NCBI Taxonomy" id="158607"/>
    <lineage>
        <taxon>Eukaryota</taxon>
        <taxon>Fungi</taxon>
        <taxon>Dikarya</taxon>
        <taxon>Ascomycota</taxon>
        <taxon>Pezizomycotina</taxon>
        <taxon>Sordariomycetes</taxon>
        <taxon>Sordariomycetidae</taxon>
        <taxon>Diaporthales</taxon>
        <taxon>Diaporthaceae</taxon>
        <taxon>Diaporthe</taxon>
    </lineage>
</organism>
<keyword evidence="3" id="KW-1185">Reference proteome</keyword>
<reference evidence="2" key="1">
    <citation type="submission" date="2017-09" db="EMBL/GenBank/DDBJ databases">
        <title>Polyketide synthases of a Diaporthe helianthi virulent isolate.</title>
        <authorList>
            <person name="Baroncelli R."/>
        </authorList>
    </citation>
    <scope>NUCLEOTIDE SEQUENCE [LARGE SCALE GENOMIC DNA]</scope>
    <source>
        <strain evidence="2">7/96</strain>
    </source>
</reference>
<feature type="compositionally biased region" description="Basic and acidic residues" evidence="1">
    <location>
        <begin position="165"/>
        <end position="175"/>
    </location>
</feature>
<dbReference type="Proteomes" id="UP000094444">
    <property type="component" value="Unassembled WGS sequence"/>
</dbReference>
<accession>A0A2P5I3T6</accession>
<evidence type="ECO:0000313" key="3">
    <source>
        <dbReference type="Proteomes" id="UP000094444"/>
    </source>
</evidence>
<proteinExistence type="predicted"/>
<feature type="region of interest" description="Disordered" evidence="1">
    <location>
        <begin position="117"/>
        <end position="181"/>
    </location>
</feature>
<name>A0A2P5I3T6_DIAHE</name>
<dbReference type="EMBL" id="MAVT02000297">
    <property type="protein sequence ID" value="POS77131.1"/>
    <property type="molecule type" value="Genomic_DNA"/>
</dbReference>
<dbReference type="InParanoid" id="A0A2P5I3T6"/>
<dbReference type="AlphaFoldDB" id="A0A2P5I3T6"/>
<dbReference type="OrthoDB" id="5210863at2759"/>
<feature type="compositionally biased region" description="Basic and acidic residues" evidence="1">
    <location>
        <begin position="138"/>
        <end position="154"/>
    </location>
</feature>
<comment type="caution">
    <text evidence="2">The sequence shown here is derived from an EMBL/GenBank/DDBJ whole genome shotgun (WGS) entry which is preliminary data.</text>
</comment>
<sequence>MCLKVFKSLVPDRLPTGTGSISQPLPTDIQISRKALLALCLTSKECYNLALPLLYKHIIITDRAQMASLLVTITFQKDRRAWTRRLAVIQSLKFTESGVDLLERAISWLGTHEMQHEEQLSSSAEPDDALNNYTSSNFRRETRQDGRQTGREIDQIGDENQTEDMPTKQHGKERLTLYPGG</sequence>
<evidence type="ECO:0000313" key="2">
    <source>
        <dbReference type="EMBL" id="POS77131.1"/>
    </source>
</evidence>
<gene>
    <name evidence="2" type="ORF">DHEL01_v204469</name>
</gene>
<evidence type="ECO:0000256" key="1">
    <source>
        <dbReference type="SAM" id="MobiDB-lite"/>
    </source>
</evidence>
<protein>
    <submittedName>
        <fullName evidence="2">Uncharacterized protein</fullName>
    </submittedName>
</protein>